<dbReference type="Gene3D" id="1.10.486.10">
    <property type="entry name" value="PCRA, domain 4"/>
    <property type="match status" value="1"/>
</dbReference>
<organism evidence="13 14">
    <name type="scientific">Mesotoga infera</name>
    <dbReference type="NCBI Taxonomy" id="1236046"/>
    <lineage>
        <taxon>Bacteria</taxon>
        <taxon>Thermotogati</taxon>
        <taxon>Thermotogota</taxon>
        <taxon>Thermotogae</taxon>
        <taxon>Kosmotogales</taxon>
        <taxon>Kosmotogaceae</taxon>
        <taxon>Mesotoga</taxon>
    </lineage>
</organism>
<dbReference type="Pfam" id="PF13361">
    <property type="entry name" value="UvrD_C"/>
    <property type="match status" value="1"/>
</dbReference>
<evidence type="ECO:0000256" key="10">
    <source>
        <dbReference type="PROSITE-ProRule" id="PRU00560"/>
    </source>
</evidence>
<dbReference type="InterPro" id="IPR014016">
    <property type="entry name" value="UvrD-like_ATP-bd"/>
</dbReference>
<dbReference type="InterPro" id="IPR027417">
    <property type="entry name" value="P-loop_NTPase"/>
</dbReference>
<evidence type="ECO:0000256" key="5">
    <source>
        <dbReference type="ARBA" id="ARBA00022840"/>
    </source>
</evidence>
<evidence type="ECO:0000256" key="8">
    <source>
        <dbReference type="ARBA" id="ARBA00034808"/>
    </source>
</evidence>
<keyword evidence="6" id="KW-0413">Isomerase</keyword>
<gene>
    <name evidence="13" type="ORF">MESINF_0082</name>
</gene>
<dbReference type="GO" id="GO:0000725">
    <property type="term" value="P:recombinational repair"/>
    <property type="evidence" value="ECO:0007669"/>
    <property type="project" value="TreeGrafter"/>
</dbReference>
<dbReference type="GO" id="GO:0005829">
    <property type="term" value="C:cytosol"/>
    <property type="evidence" value="ECO:0007669"/>
    <property type="project" value="TreeGrafter"/>
</dbReference>
<dbReference type="RefSeq" id="WP_169697990.1">
    <property type="nucleotide sequence ID" value="NZ_LS974202.1"/>
</dbReference>
<evidence type="ECO:0000313" key="13">
    <source>
        <dbReference type="EMBL" id="SSC11531.1"/>
    </source>
</evidence>
<feature type="binding site" evidence="10">
    <location>
        <begin position="38"/>
        <end position="45"/>
    </location>
    <ligand>
        <name>ATP</name>
        <dbReference type="ChEBI" id="CHEBI:30616"/>
    </ligand>
</feature>
<dbReference type="PROSITE" id="PS51217">
    <property type="entry name" value="UVRD_HELICASE_CTER"/>
    <property type="match status" value="1"/>
</dbReference>
<comment type="catalytic activity">
    <reaction evidence="9">
        <text>ATP + H2O = ADP + phosphate + H(+)</text>
        <dbReference type="Rhea" id="RHEA:13065"/>
        <dbReference type="ChEBI" id="CHEBI:15377"/>
        <dbReference type="ChEBI" id="CHEBI:15378"/>
        <dbReference type="ChEBI" id="CHEBI:30616"/>
        <dbReference type="ChEBI" id="CHEBI:43474"/>
        <dbReference type="ChEBI" id="CHEBI:456216"/>
        <dbReference type="EC" id="5.6.2.4"/>
    </reaction>
</comment>
<evidence type="ECO:0000259" key="12">
    <source>
        <dbReference type="PROSITE" id="PS51217"/>
    </source>
</evidence>
<dbReference type="Gene3D" id="3.40.50.300">
    <property type="entry name" value="P-loop containing nucleotide triphosphate hydrolases"/>
    <property type="match status" value="2"/>
</dbReference>
<feature type="domain" description="UvrD-like helicase C-terminal" evidence="12">
    <location>
        <begin position="304"/>
        <end position="563"/>
    </location>
</feature>
<proteinExistence type="inferred from homology"/>
<dbReference type="CDD" id="cd17932">
    <property type="entry name" value="DEXQc_UvrD"/>
    <property type="match status" value="1"/>
</dbReference>
<dbReference type="PROSITE" id="PS51198">
    <property type="entry name" value="UVRD_HELICASE_ATP_BIND"/>
    <property type="match status" value="1"/>
</dbReference>
<dbReference type="GO" id="GO:0005524">
    <property type="term" value="F:ATP binding"/>
    <property type="evidence" value="ECO:0007669"/>
    <property type="project" value="UniProtKB-UniRule"/>
</dbReference>
<sequence length="652" mass="74614">MKKYTLKSGDIPTFVSEGLDEEQLKAVAESSGRSLIVAGPGSGKTRVITYKIAYLVSKGINPENMLLVTFTRAASREMIERARRTSGSDLKGMLAGTFHHICNYFLRKYSAAAGLKENFTILDREDSKDLIKHCRTELLEERKAINTSTLPSAGVLQSIYSYSVNVLASLRESIVRQNRKFLGSYDEIEEIWKRYVKEKAAQNCVDYDDLLLMALKLFNENPSILAHESQRFKWILVDEFQDTNILQFRLVEMLSSVHGNLIVVGDDAQSIYSFRGARFENVYDFLNMKDSQIFKIQTNYRSTPQIVRLVNGIFPENSIEKELRAVRLDGPVPVIAETWDNLEEASFVAQRIQEHIDDGIDPDRIAVLYRSHFHSLELQMELDKRKMNYTLFSGPRFTETAHVKDVLAIMKVIQNPLDQISWGRVLRLYPGVGNTIAFRIIQEISAAVNDGHLQVEVIRSHTSNRARLENLISLLESLEPDALPAEVIKRFYESFYADYLDEKYPDARERRLDIERLMEIAGRYGSLADMLEDLAVSEKIDIEKESGQRDPSIVLTTVHQAKGLEWDVVFILAVNPGDFPNSMAIIEGSLEEEQRIFYVAATRAKDYLYIMRQKGGRSRPTIGNRYVFRSGHDFIERIPSDAVERWDIGWDF</sequence>
<keyword evidence="3 10" id="KW-0378">Hydrolase</keyword>
<evidence type="ECO:0000256" key="4">
    <source>
        <dbReference type="ARBA" id="ARBA00022806"/>
    </source>
</evidence>
<dbReference type="InterPro" id="IPR000212">
    <property type="entry name" value="DNA_helicase_UvrD/REP"/>
</dbReference>
<evidence type="ECO:0000256" key="2">
    <source>
        <dbReference type="ARBA" id="ARBA00022741"/>
    </source>
</evidence>
<dbReference type="Pfam" id="PF00580">
    <property type="entry name" value="UvrD-helicase"/>
    <property type="match status" value="1"/>
</dbReference>
<evidence type="ECO:0000256" key="6">
    <source>
        <dbReference type="ARBA" id="ARBA00023235"/>
    </source>
</evidence>
<dbReference type="GO" id="GO:0016787">
    <property type="term" value="F:hydrolase activity"/>
    <property type="evidence" value="ECO:0007669"/>
    <property type="project" value="UniProtKB-UniRule"/>
</dbReference>
<dbReference type="Gene3D" id="1.10.10.160">
    <property type="match status" value="1"/>
</dbReference>
<dbReference type="InterPro" id="IPR013986">
    <property type="entry name" value="DExx_box_DNA_helicase_dom_sf"/>
</dbReference>
<dbReference type="Proteomes" id="UP000250796">
    <property type="component" value="Chromosome MESINF"/>
</dbReference>
<dbReference type="InterPro" id="IPR014017">
    <property type="entry name" value="DNA_helicase_UvrD-like_C"/>
</dbReference>
<dbReference type="SUPFAM" id="SSF52540">
    <property type="entry name" value="P-loop containing nucleoside triphosphate hydrolases"/>
    <property type="match status" value="1"/>
</dbReference>
<dbReference type="PANTHER" id="PTHR11070">
    <property type="entry name" value="UVRD / RECB / PCRA DNA HELICASE FAMILY MEMBER"/>
    <property type="match status" value="1"/>
</dbReference>
<dbReference type="AlphaFoldDB" id="A0A7Z7LCP6"/>
<name>A0A7Z7LCP6_9BACT</name>
<accession>A0A7Z7LCP6</accession>
<evidence type="ECO:0000256" key="7">
    <source>
        <dbReference type="ARBA" id="ARBA00034617"/>
    </source>
</evidence>
<feature type="domain" description="UvrD-like helicase ATP-binding" evidence="11">
    <location>
        <begin position="17"/>
        <end position="303"/>
    </location>
</feature>
<dbReference type="EMBL" id="LS974202">
    <property type="protein sequence ID" value="SSC11531.1"/>
    <property type="molecule type" value="Genomic_DNA"/>
</dbReference>
<keyword evidence="4 10" id="KW-0347">Helicase</keyword>
<keyword evidence="2 10" id="KW-0547">Nucleotide-binding</keyword>
<reference evidence="13 14" key="1">
    <citation type="submission" date="2017-01" db="EMBL/GenBank/DDBJ databases">
        <authorList>
            <person name="Erauso G."/>
        </authorList>
    </citation>
    <scope>NUCLEOTIDE SEQUENCE [LARGE SCALE GENOMIC DNA]</scope>
    <source>
        <strain evidence="13">MESINF1</strain>
    </source>
</reference>
<comment type="catalytic activity">
    <reaction evidence="7">
        <text>Couples ATP hydrolysis with the unwinding of duplex DNA by translocating in the 3'-5' direction.</text>
        <dbReference type="EC" id="5.6.2.4"/>
    </reaction>
</comment>
<dbReference type="EC" id="5.6.2.4" evidence="8"/>
<evidence type="ECO:0000256" key="3">
    <source>
        <dbReference type="ARBA" id="ARBA00022801"/>
    </source>
</evidence>
<keyword evidence="5 10" id="KW-0067">ATP-binding</keyword>
<dbReference type="GO" id="GO:0043138">
    <property type="term" value="F:3'-5' DNA helicase activity"/>
    <property type="evidence" value="ECO:0007669"/>
    <property type="project" value="UniProtKB-EC"/>
</dbReference>
<dbReference type="PANTHER" id="PTHR11070:SF3">
    <property type="entry name" value="DNA 3'-5' HELICASE"/>
    <property type="match status" value="1"/>
</dbReference>
<evidence type="ECO:0000256" key="9">
    <source>
        <dbReference type="ARBA" id="ARBA00048988"/>
    </source>
</evidence>
<dbReference type="KEGG" id="minf:MESINF_0082"/>
<evidence type="ECO:0000256" key="1">
    <source>
        <dbReference type="ARBA" id="ARBA00009922"/>
    </source>
</evidence>
<keyword evidence="14" id="KW-1185">Reference proteome</keyword>
<comment type="similarity">
    <text evidence="1">Belongs to the helicase family. UvrD subfamily.</text>
</comment>
<dbReference type="GO" id="GO:0003677">
    <property type="term" value="F:DNA binding"/>
    <property type="evidence" value="ECO:0007669"/>
    <property type="project" value="InterPro"/>
</dbReference>
<evidence type="ECO:0000259" key="11">
    <source>
        <dbReference type="PROSITE" id="PS51198"/>
    </source>
</evidence>
<protein>
    <recommendedName>
        <fullName evidence="8">DNA 3'-5' helicase</fullName>
        <ecNumber evidence="8">5.6.2.4</ecNumber>
    </recommendedName>
</protein>
<evidence type="ECO:0000313" key="14">
    <source>
        <dbReference type="Proteomes" id="UP000250796"/>
    </source>
</evidence>